<dbReference type="GO" id="GO:0042274">
    <property type="term" value="P:ribosomal small subunit biogenesis"/>
    <property type="evidence" value="ECO:0007669"/>
    <property type="project" value="UniProtKB-ARBA"/>
</dbReference>
<sequence>MYRKRKYVKMQQDYLYRKSKESSQQEETDKRNKIVSALKEGKAIPTELRRDAYQLAKDAEFDDVISSEIVQNHLDDEYQEVGIREPRILITTSHNASGPLKTFVKELKLMIPNAEKVNRGKETMRDVIENARDNFTDVILVHEHGGKPDTMIISHLPYGPTAYFSLENVVLRSQVLAALERRNPGASKKPTSGAAPHLIFDGFSTLLGQRLRMILKHIFPVPKVASRRVVTFANENNHIVFRNHIYTRGKNDEVELEELGPRFDMRPFRIQAGTYNEKATDDEWALRGFMNKSRVDL</sequence>
<reference evidence="2" key="1">
    <citation type="submission" date="2021-05" db="EMBL/GenBank/DDBJ databases">
        <title>A free-living protist that lacks canonical eukaryotic 1 DNA replication and segregation systems.</title>
        <authorList>
            <person name="Salas-Leiva D.E."/>
            <person name="Tromer E.C."/>
            <person name="Curtis B.A."/>
            <person name="Jerlstrom-Hultqvist J."/>
            <person name="Kolisko M."/>
            <person name="Yi Z."/>
            <person name="Salas-Leiva J.S."/>
            <person name="Gallot-Lavallee L."/>
            <person name="Kops G.J.P.L."/>
            <person name="Archibald J.M."/>
            <person name="Simpson A.G.B."/>
            <person name="Roger A.J."/>
        </authorList>
    </citation>
    <scope>NUCLEOTIDE SEQUENCE</scope>
    <source>
        <strain evidence="2">BICM</strain>
    </source>
</reference>
<evidence type="ECO:0000313" key="3">
    <source>
        <dbReference type="Proteomes" id="UP000717585"/>
    </source>
</evidence>
<dbReference type="GO" id="GO:0030515">
    <property type="term" value="F:snoRNA binding"/>
    <property type="evidence" value="ECO:0007669"/>
    <property type="project" value="TreeGrafter"/>
</dbReference>
<name>A0A8J6B073_9EUKA</name>
<dbReference type="FunFam" id="3.40.50.10480:FF:000001">
    <property type="entry name" value="IMP4, U3 small nucleolar ribonucleoprotein"/>
    <property type="match status" value="1"/>
</dbReference>
<organism evidence="2 3">
    <name type="scientific">Carpediemonas membranifera</name>
    <dbReference type="NCBI Taxonomy" id="201153"/>
    <lineage>
        <taxon>Eukaryota</taxon>
        <taxon>Metamonada</taxon>
        <taxon>Carpediemonas-like organisms</taxon>
        <taxon>Carpediemonas</taxon>
    </lineage>
</organism>
<dbReference type="PANTHER" id="PTHR22734:SF2">
    <property type="entry name" value="U3 SMALL NUCLEOLAR RIBONUCLEOPROTEIN PROTEIN IMP4"/>
    <property type="match status" value="1"/>
</dbReference>
<keyword evidence="3" id="KW-1185">Reference proteome</keyword>
<dbReference type="GO" id="GO:0032040">
    <property type="term" value="C:small-subunit processome"/>
    <property type="evidence" value="ECO:0007669"/>
    <property type="project" value="TreeGrafter"/>
</dbReference>
<proteinExistence type="predicted"/>
<dbReference type="GO" id="GO:0005654">
    <property type="term" value="C:nucleoplasm"/>
    <property type="evidence" value="ECO:0007669"/>
    <property type="project" value="UniProtKB-ARBA"/>
</dbReference>
<dbReference type="GO" id="GO:0042134">
    <property type="term" value="F:rRNA primary transcript binding"/>
    <property type="evidence" value="ECO:0007669"/>
    <property type="project" value="InterPro"/>
</dbReference>
<dbReference type="Proteomes" id="UP000717585">
    <property type="component" value="Unassembled WGS sequence"/>
</dbReference>
<dbReference type="Gene3D" id="3.40.50.10480">
    <property type="entry name" value="Probable brix-domain ribosomal biogenesis protein"/>
    <property type="match status" value="1"/>
</dbReference>
<dbReference type="GO" id="GO:0034457">
    <property type="term" value="C:Mpp10 complex"/>
    <property type="evidence" value="ECO:0007669"/>
    <property type="project" value="UniProtKB-ARBA"/>
</dbReference>
<dbReference type="Pfam" id="PF04427">
    <property type="entry name" value="Brix"/>
    <property type="match status" value="1"/>
</dbReference>
<dbReference type="PANTHER" id="PTHR22734">
    <property type="entry name" value="U3 SMALL NUCLEOLAR RIBONUCLEOPROTEIN PROTEIN IMP4"/>
    <property type="match status" value="1"/>
</dbReference>
<dbReference type="GO" id="GO:0006364">
    <property type="term" value="P:rRNA processing"/>
    <property type="evidence" value="ECO:0007669"/>
    <property type="project" value="InterPro"/>
</dbReference>
<dbReference type="SMART" id="SM00879">
    <property type="entry name" value="Brix"/>
    <property type="match status" value="1"/>
</dbReference>
<dbReference type="InterPro" id="IPR044281">
    <property type="entry name" value="IMP4/RPF1"/>
</dbReference>
<dbReference type="InterPro" id="IPR007109">
    <property type="entry name" value="Brix"/>
</dbReference>
<dbReference type="OrthoDB" id="10253204at2759"/>
<dbReference type="EMBL" id="JAHDYR010000009">
    <property type="protein sequence ID" value="KAG9395610.1"/>
    <property type="molecule type" value="Genomic_DNA"/>
</dbReference>
<protein>
    <submittedName>
        <fullName evidence="2">Brix domain</fullName>
    </submittedName>
</protein>
<comment type="caution">
    <text evidence="2">The sequence shown here is derived from an EMBL/GenBank/DDBJ whole genome shotgun (WGS) entry which is preliminary data.</text>
</comment>
<dbReference type="PROSITE" id="PS50833">
    <property type="entry name" value="BRIX"/>
    <property type="match status" value="1"/>
</dbReference>
<evidence type="ECO:0000313" key="2">
    <source>
        <dbReference type="EMBL" id="KAG9395610.1"/>
    </source>
</evidence>
<feature type="domain" description="Brix" evidence="1">
    <location>
        <begin position="86"/>
        <end position="276"/>
    </location>
</feature>
<dbReference type="SUPFAM" id="SSF52954">
    <property type="entry name" value="Class II aaRS ABD-related"/>
    <property type="match status" value="1"/>
</dbReference>
<dbReference type="AlphaFoldDB" id="A0A8J6B073"/>
<accession>A0A8J6B073</accession>
<evidence type="ECO:0000259" key="1">
    <source>
        <dbReference type="PROSITE" id="PS50833"/>
    </source>
</evidence>
<gene>
    <name evidence="2" type="ORF">J8273_2805</name>
</gene>